<dbReference type="EMBL" id="JBHHMI010000013">
    <property type="protein sequence ID" value="MFB5268220.1"/>
    <property type="molecule type" value="Genomic_DNA"/>
</dbReference>
<gene>
    <name evidence="1" type="ORF">ACE41H_15750</name>
</gene>
<reference evidence="1 2" key="1">
    <citation type="submission" date="2024-09" db="EMBL/GenBank/DDBJ databases">
        <title>Paenibacillus zeirhizospherea sp. nov., isolated from surface of the maize (Zea mays) roots in a horticulture field, Hungary.</title>
        <authorList>
            <person name="Marton D."/>
            <person name="Farkas M."/>
            <person name="Bedics A."/>
            <person name="Toth E."/>
            <person name="Tancsics A."/>
            <person name="Boka K."/>
            <person name="Maroti G."/>
            <person name="Kriszt B."/>
            <person name="Cserhati M."/>
        </authorList>
    </citation>
    <scope>NUCLEOTIDE SEQUENCE [LARGE SCALE GENOMIC DNA]</scope>
    <source>
        <strain evidence="1 2">KCTC 33519</strain>
    </source>
</reference>
<comment type="caution">
    <text evidence="1">The sequence shown here is derived from an EMBL/GenBank/DDBJ whole genome shotgun (WGS) entry which is preliminary data.</text>
</comment>
<evidence type="ECO:0000313" key="2">
    <source>
        <dbReference type="Proteomes" id="UP001580346"/>
    </source>
</evidence>
<protein>
    <recommendedName>
        <fullName evidence="3">Transposase</fullName>
    </recommendedName>
</protein>
<evidence type="ECO:0008006" key="3">
    <source>
        <dbReference type="Google" id="ProtNLM"/>
    </source>
</evidence>
<organism evidence="1 2">
    <name type="scientific">Paenibacillus enshidis</name>
    <dbReference type="NCBI Taxonomy" id="1458439"/>
    <lineage>
        <taxon>Bacteria</taxon>
        <taxon>Bacillati</taxon>
        <taxon>Bacillota</taxon>
        <taxon>Bacilli</taxon>
        <taxon>Bacillales</taxon>
        <taxon>Paenibacillaceae</taxon>
        <taxon>Paenibacillus</taxon>
    </lineage>
</organism>
<dbReference type="Proteomes" id="UP001580346">
    <property type="component" value="Unassembled WGS sequence"/>
</dbReference>
<sequence>MAPYFQHDQCDHALCNVHHLREMIFVLEQEKPSWAKAMINLLLESKAVAQSGEAWTTETISHLAARYDMIAFWKWDVWRMRNRICEWCSPSASEGNRSRANRKTCSIGFKPIGFPY</sequence>
<accession>A0ABV5AVI6</accession>
<keyword evidence="2" id="KW-1185">Reference proteome</keyword>
<evidence type="ECO:0000313" key="1">
    <source>
        <dbReference type="EMBL" id="MFB5268220.1"/>
    </source>
</evidence>
<name>A0ABV5AVI6_9BACL</name>
<proteinExistence type="predicted"/>
<dbReference type="RefSeq" id="WP_375356376.1">
    <property type="nucleotide sequence ID" value="NZ_JBHHMI010000013.1"/>
</dbReference>